<dbReference type="Proteomes" id="UP000018680">
    <property type="component" value="Chromosome"/>
</dbReference>
<dbReference type="AlphaFoldDB" id="V5WEM6"/>
<evidence type="ECO:0000256" key="3">
    <source>
        <dbReference type="ARBA" id="ARBA00012171"/>
    </source>
</evidence>
<dbReference type="EC" id="3.5.3.6" evidence="3"/>
<dbReference type="Gene3D" id="3.75.10.10">
    <property type="entry name" value="L-arginine/glycine Amidinotransferase, Chain A"/>
    <property type="match status" value="1"/>
</dbReference>
<dbReference type="STRING" id="1307761.L21SP2_0172"/>
<keyword evidence="7" id="KW-1185">Reference proteome</keyword>
<dbReference type="KEGG" id="slr:L21SP2_0172"/>
<evidence type="ECO:0000313" key="7">
    <source>
        <dbReference type="Proteomes" id="UP000018680"/>
    </source>
</evidence>
<dbReference type="PRINTS" id="PR01466">
    <property type="entry name" value="ARGDEIMINASE"/>
</dbReference>
<dbReference type="Gene3D" id="1.10.3930.10">
    <property type="entry name" value="Arginine deiminase"/>
    <property type="match status" value="1"/>
</dbReference>
<dbReference type="eggNOG" id="COG2235">
    <property type="taxonomic scope" value="Bacteria"/>
</dbReference>
<keyword evidence="4 6" id="KW-0378">Hydrolase</keyword>
<proteinExistence type="inferred from homology"/>
<dbReference type="InterPro" id="IPR003876">
    <property type="entry name" value="Arg_deiminase"/>
</dbReference>
<comment type="similarity">
    <text evidence="2">Belongs to the arginine deiminase family.</text>
</comment>
<dbReference type="SUPFAM" id="SSF55909">
    <property type="entry name" value="Pentein"/>
    <property type="match status" value="1"/>
</dbReference>
<protein>
    <recommendedName>
        <fullName evidence="3">arginine deiminase</fullName>
        <ecNumber evidence="3">3.5.3.6</ecNumber>
    </recommendedName>
</protein>
<dbReference type="Pfam" id="PF02274">
    <property type="entry name" value="ADI"/>
    <property type="match status" value="1"/>
</dbReference>
<name>V5WEM6_9SPIO</name>
<reference evidence="6 7" key="1">
    <citation type="journal article" date="2015" name="Stand. Genomic Sci.">
        <title>Complete genome sequence and description of Salinispira pacifica gen. nov., sp. nov., a novel spirochaete isolated form a hypersaline microbial mat.</title>
        <authorList>
            <person name="Ben Hania W."/>
            <person name="Joseph M."/>
            <person name="Schumann P."/>
            <person name="Bunk B."/>
            <person name="Fiebig A."/>
            <person name="Sproer C."/>
            <person name="Klenk H.P."/>
            <person name="Fardeau M.L."/>
            <person name="Spring S."/>
        </authorList>
    </citation>
    <scope>NUCLEOTIDE SEQUENCE [LARGE SCALE GENOMIC DNA]</scope>
    <source>
        <strain evidence="6 7">L21-RPul-D2</strain>
    </source>
</reference>
<evidence type="ECO:0000256" key="4">
    <source>
        <dbReference type="ARBA" id="ARBA00022801"/>
    </source>
</evidence>
<dbReference type="OrthoDB" id="9807502at2"/>
<comment type="pathway">
    <text evidence="1">Amino-acid degradation; L-arginine degradation via ADI pathway; carbamoyl phosphate from L-arginine: step 1/2.</text>
</comment>
<accession>V5WEM6</accession>
<evidence type="ECO:0000256" key="5">
    <source>
        <dbReference type="ARBA" id="ARBA00049429"/>
    </source>
</evidence>
<evidence type="ECO:0000256" key="1">
    <source>
        <dbReference type="ARBA" id="ARBA00005213"/>
    </source>
</evidence>
<comment type="catalytic activity">
    <reaction evidence="5">
        <text>L-arginine + H2O = L-citrulline + NH4(+)</text>
        <dbReference type="Rhea" id="RHEA:19597"/>
        <dbReference type="ChEBI" id="CHEBI:15377"/>
        <dbReference type="ChEBI" id="CHEBI:28938"/>
        <dbReference type="ChEBI" id="CHEBI:32682"/>
        <dbReference type="ChEBI" id="CHEBI:57743"/>
        <dbReference type="EC" id="3.5.3.6"/>
    </reaction>
</comment>
<sequence length="426" mass="47465">MKQSSFPVPFLHSEIGRLESVIMHRPGPEVESVTPDSAHEQLYNEIIPLQAVQSEYSMLWNFMNRVSNVLEIGDLLTEALGHSEAKRFAIKAVVESESLDGSKYEEVTERLDALSPGELSRAMIQGLDKSASSFQDHLDTRLYDLSPLPNFYFMRDSAMAYRESVLVGGMAHGVRRNESVIQEVVWNHLSDPETVVYSGLRHQRAWPETDIRLEGGDFLVADSNLLIIGISERTSPQAIDALVRSVMNMYEEPLDVLAVNLPLQRATIHLDMIFTYLDQETALVYEPLVTGPKRARCTHGHFALGKEPRFTDYQGLPDALEALGRGVKTVKCGGDDIHFQQREQWFAGTNVFAFGPGKIVSYESNIATIEALSSEGYRVLPVSADEPWEKLADSDERLVVTVPGIELARGGGGLRCMTMPVRRTAL</sequence>
<dbReference type="RefSeq" id="WP_024266549.1">
    <property type="nucleotide sequence ID" value="NC_023035.1"/>
</dbReference>
<dbReference type="EMBL" id="CP006939">
    <property type="protein sequence ID" value="AHC13616.1"/>
    <property type="molecule type" value="Genomic_DNA"/>
</dbReference>
<evidence type="ECO:0000313" key="6">
    <source>
        <dbReference type="EMBL" id="AHC13616.1"/>
    </source>
</evidence>
<dbReference type="GO" id="GO:0019546">
    <property type="term" value="P:L-arginine deiminase pathway"/>
    <property type="evidence" value="ECO:0007669"/>
    <property type="project" value="TreeGrafter"/>
</dbReference>
<evidence type="ECO:0000256" key="2">
    <source>
        <dbReference type="ARBA" id="ARBA00010206"/>
    </source>
</evidence>
<organism evidence="6 7">
    <name type="scientific">Salinispira pacifica</name>
    <dbReference type="NCBI Taxonomy" id="1307761"/>
    <lineage>
        <taxon>Bacteria</taxon>
        <taxon>Pseudomonadati</taxon>
        <taxon>Spirochaetota</taxon>
        <taxon>Spirochaetia</taxon>
        <taxon>Spirochaetales</taxon>
        <taxon>Spirochaetaceae</taxon>
        <taxon>Salinispira</taxon>
    </lineage>
</organism>
<dbReference type="HOGENOM" id="CLU_052662_0_1_12"/>
<dbReference type="PATRIC" id="fig|1307761.3.peg.173"/>
<dbReference type="PANTHER" id="PTHR47271">
    <property type="entry name" value="ARGININE DEIMINASE"/>
    <property type="match status" value="1"/>
</dbReference>
<dbReference type="PANTHER" id="PTHR47271:SF2">
    <property type="entry name" value="ARGININE DEIMINASE"/>
    <property type="match status" value="1"/>
</dbReference>
<gene>
    <name evidence="6" type="ORF">L21SP2_0172</name>
</gene>
<dbReference type="GO" id="GO:0016990">
    <property type="term" value="F:arginine deiminase activity"/>
    <property type="evidence" value="ECO:0007669"/>
    <property type="project" value="UniProtKB-EC"/>
</dbReference>